<keyword evidence="4" id="KW-1185">Reference proteome</keyword>
<organism evidence="3 4">
    <name type="scientific">Hibiscus sabdariffa</name>
    <name type="common">roselle</name>
    <dbReference type="NCBI Taxonomy" id="183260"/>
    <lineage>
        <taxon>Eukaryota</taxon>
        <taxon>Viridiplantae</taxon>
        <taxon>Streptophyta</taxon>
        <taxon>Embryophyta</taxon>
        <taxon>Tracheophyta</taxon>
        <taxon>Spermatophyta</taxon>
        <taxon>Magnoliopsida</taxon>
        <taxon>eudicotyledons</taxon>
        <taxon>Gunneridae</taxon>
        <taxon>Pentapetalae</taxon>
        <taxon>rosids</taxon>
        <taxon>malvids</taxon>
        <taxon>Malvales</taxon>
        <taxon>Malvaceae</taxon>
        <taxon>Malvoideae</taxon>
        <taxon>Hibiscus</taxon>
    </lineage>
</organism>
<evidence type="ECO:0000313" key="3">
    <source>
        <dbReference type="EMBL" id="KAK9038978.1"/>
    </source>
</evidence>
<sequence>MKITWFSLLLLLSLTINSLSLSEASHGPMLHSAVVSGTVYCDICFQEDFSKAHHFISGASVAVECKDGDSMRSFRQETKTDEHGEFKVRLPFSVTKRVKKIKRCWVKLVRSSEPHCAVASSSATSSSLNLKSTNQGTHIFSAGFLSFKPLKQPNLCNKNPIVADSMESNTKSTMEFGEPNYPVFPPPLEDPAPPQPTPLLPSLPPLPLPPLPLPPIPPIPRRN</sequence>
<feature type="chain" id="PRO_5045044926" description="Olee1-like protein" evidence="2">
    <location>
        <begin position="21"/>
        <end position="223"/>
    </location>
</feature>
<evidence type="ECO:0000256" key="1">
    <source>
        <dbReference type="SAM" id="MobiDB-lite"/>
    </source>
</evidence>
<feature type="signal peptide" evidence="2">
    <location>
        <begin position="1"/>
        <end position="20"/>
    </location>
</feature>
<reference evidence="3 4" key="1">
    <citation type="journal article" date="2024" name="G3 (Bethesda)">
        <title>Genome assembly of Hibiscus sabdariffa L. provides insights into metabolisms of medicinal natural products.</title>
        <authorList>
            <person name="Kim T."/>
        </authorList>
    </citation>
    <scope>NUCLEOTIDE SEQUENCE [LARGE SCALE GENOMIC DNA]</scope>
    <source>
        <strain evidence="3">TK-2024</strain>
        <tissue evidence="3">Old leaves</tissue>
    </source>
</reference>
<evidence type="ECO:0008006" key="5">
    <source>
        <dbReference type="Google" id="ProtNLM"/>
    </source>
</evidence>
<proteinExistence type="predicted"/>
<dbReference type="PANTHER" id="PTHR47273:SF14">
    <property type="entry name" value="CYCLIN-DEPENDENT KINASE 12-LIKE"/>
    <property type="match status" value="1"/>
</dbReference>
<protein>
    <recommendedName>
        <fullName evidence="5">Olee1-like protein</fullName>
    </recommendedName>
</protein>
<dbReference type="PANTHER" id="PTHR47273">
    <property type="entry name" value="EXPRESSED PROTEIN"/>
    <property type="match status" value="1"/>
</dbReference>
<feature type="compositionally biased region" description="Pro residues" evidence="1">
    <location>
        <begin position="182"/>
        <end position="223"/>
    </location>
</feature>
<evidence type="ECO:0000256" key="2">
    <source>
        <dbReference type="SAM" id="SignalP"/>
    </source>
</evidence>
<accession>A0ABR2TPB2</accession>
<dbReference type="EMBL" id="JBBPBN010000005">
    <property type="protein sequence ID" value="KAK9038978.1"/>
    <property type="molecule type" value="Genomic_DNA"/>
</dbReference>
<keyword evidence="2" id="KW-0732">Signal</keyword>
<dbReference type="Proteomes" id="UP001396334">
    <property type="component" value="Unassembled WGS sequence"/>
</dbReference>
<comment type="caution">
    <text evidence="3">The sequence shown here is derived from an EMBL/GenBank/DDBJ whole genome shotgun (WGS) entry which is preliminary data.</text>
</comment>
<dbReference type="Pfam" id="PF01190">
    <property type="entry name" value="Pollen_Ole_e_1"/>
    <property type="match status" value="1"/>
</dbReference>
<gene>
    <name evidence="3" type="ORF">V6N11_023818</name>
</gene>
<evidence type="ECO:0000313" key="4">
    <source>
        <dbReference type="Proteomes" id="UP001396334"/>
    </source>
</evidence>
<feature type="region of interest" description="Disordered" evidence="1">
    <location>
        <begin position="171"/>
        <end position="223"/>
    </location>
</feature>
<name>A0ABR2TPB2_9ROSI</name>